<evidence type="ECO:0000256" key="12">
    <source>
        <dbReference type="ARBA" id="ARBA00022833"/>
    </source>
</evidence>
<dbReference type="Gene3D" id="3.40.50.1970">
    <property type="match status" value="1"/>
</dbReference>
<keyword evidence="16 17" id="KW-0170">Cobalt</keyword>
<evidence type="ECO:0000256" key="16">
    <source>
        <dbReference type="ARBA" id="ARBA00023285"/>
    </source>
</evidence>
<dbReference type="GO" id="GO:0009423">
    <property type="term" value="P:chorismate biosynthetic process"/>
    <property type="evidence" value="ECO:0007669"/>
    <property type="project" value="UniProtKB-UniRule"/>
</dbReference>
<dbReference type="GO" id="GO:0008652">
    <property type="term" value="P:amino acid biosynthetic process"/>
    <property type="evidence" value="ECO:0007669"/>
    <property type="project" value="UniProtKB-KW"/>
</dbReference>
<evidence type="ECO:0000313" key="20">
    <source>
        <dbReference type="EMBL" id="MBA2132014.1"/>
    </source>
</evidence>
<dbReference type="EMBL" id="JAAKDE010000001">
    <property type="protein sequence ID" value="MBA2132014.1"/>
    <property type="molecule type" value="Genomic_DNA"/>
</dbReference>
<feature type="binding site" evidence="17">
    <location>
        <begin position="69"/>
        <end position="74"/>
    </location>
    <ligand>
        <name>NAD(+)</name>
        <dbReference type="ChEBI" id="CHEBI:57540"/>
    </ligand>
</feature>
<evidence type="ECO:0000256" key="3">
    <source>
        <dbReference type="ARBA" id="ARBA00004496"/>
    </source>
</evidence>
<dbReference type="PANTHER" id="PTHR43622:SF7">
    <property type="entry name" value="3-DEHYDROQUINATE SYNTHASE, CHLOROPLASTIC"/>
    <property type="match status" value="1"/>
</dbReference>
<dbReference type="InterPro" id="IPR050071">
    <property type="entry name" value="Dehydroquinate_synthase"/>
</dbReference>
<feature type="domain" description="3-dehydroquinate synthase N-terminal" evidence="18">
    <location>
        <begin position="65"/>
        <end position="177"/>
    </location>
</feature>
<dbReference type="GO" id="GO:0005737">
    <property type="term" value="C:cytoplasm"/>
    <property type="evidence" value="ECO:0007669"/>
    <property type="project" value="UniProtKB-SubCell"/>
</dbReference>
<dbReference type="EC" id="4.2.3.4" evidence="6 17"/>
<dbReference type="InterPro" id="IPR030960">
    <property type="entry name" value="DHQS/DOIS_N"/>
</dbReference>
<dbReference type="GO" id="GO:0009073">
    <property type="term" value="P:aromatic amino acid family biosynthetic process"/>
    <property type="evidence" value="ECO:0007669"/>
    <property type="project" value="UniProtKB-KW"/>
</dbReference>
<evidence type="ECO:0000259" key="18">
    <source>
        <dbReference type="Pfam" id="PF01761"/>
    </source>
</evidence>
<keyword evidence="8 17" id="KW-0963">Cytoplasm</keyword>
<evidence type="ECO:0000256" key="8">
    <source>
        <dbReference type="ARBA" id="ARBA00022490"/>
    </source>
</evidence>
<comment type="catalytic activity">
    <reaction evidence="1 17">
        <text>7-phospho-2-dehydro-3-deoxy-D-arabino-heptonate = 3-dehydroquinate + phosphate</text>
        <dbReference type="Rhea" id="RHEA:21968"/>
        <dbReference type="ChEBI" id="CHEBI:32364"/>
        <dbReference type="ChEBI" id="CHEBI:43474"/>
        <dbReference type="ChEBI" id="CHEBI:58394"/>
        <dbReference type="EC" id="4.2.3.4"/>
    </reaction>
</comment>
<comment type="caution">
    <text evidence="17">Lacks conserved residue(s) required for the propagation of feature annotation.</text>
</comment>
<gene>
    <name evidence="17" type="primary">aroB</name>
    <name evidence="20" type="ORF">G5B42_00350</name>
</gene>
<dbReference type="InterPro" id="IPR030963">
    <property type="entry name" value="DHQ_synth_fam"/>
</dbReference>
<proteinExistence type="inferred from homology"/>
<dbReference type="Proteomes" id="UP000657177">
    <property type="component" value="Unassembled WGS sequence"/>
</dbReference>
<dbReference type="Pfam" id="PF01761">
    <property type="entry name" value="DHQ_synthase"/>
    <property type="match status" value="1"/>
</dbReference>
<feature type="binding site" evidence="17">
    <location>
        <position position="182"/>
    </location>
    <ligand>
        <name>Zn(2+)</name>
        <dbReference type="ChEBI" id="CHEBI:29105"/>
    </ligand>
</feature>
<dbReference type="InterPro" id="IPR016037">
    <property type="entry name" value="DHQ_synth_AroB"/>
</dbReference>
<evidence type="ECO:0000256" key="2">
    <source>
        <dbReference type="ARBA" id="ARBA00001911"/>
    </source>
</evidence>
<dbReference type="NCBIfam" id="TIGR01357">
    <property type="entry name" value="aroB"/>
    <property type="match status" value="1"/>
</dbReference>
<evidence type="ECO:0000256" key="14">
    <source>
        <dbReference type="ARBA" id="ARBA00023141"/>
    </source>
</evidence>
<keyword evidence="11 17" id="KW-0547">Nucleotide-binding</keyword>
<comment type="caution">
    <text evidence="20">The sequence shown here is derived from an EMBL/GenBank/DDBJ whole genome shotgun (WGS) entry which is preliminary data.</text>
</comment>
<keyword evidence="13 17" id="KW-0520">NAD</keyword>
<accession>A0A8J6I0G2</accession>
<keyword evidence="9 17" id="KW-0028">Amino-acid biosynthesis</keyword>
<dbReference type="AlphaFoldDB" id="A0A8J6I0G2"/>
<keyword evidence="12 17" id="KW-0862">Zinc</keyword>
<comment type="cofactor">
    <cofactor evidence="2 17">
        <name>NAD(+)</name>
        <dbReference type="ChEBI" id="CHEBI:57540"/>
    </cofactor>
</comment>
<evidence type="ECO:0000256" key="6">
    <source>
        <dbReference type="ARBA" id="ARBA00013031"/>
    </source>
</evidence>
<feature type="binding site" evidence="17">
    <location>
        <position position="262"/>
    </location>
    <ligand>
        <name>Zn(2+)</name>
        <dbReference type="ChEBI" id="CHEBI:29105"/>
    </ligand>
</feature>
<feature type="binding site" evidence="17">
    <location>
        <position position="245"/>
    </location>
    <ligand>
        <name>Zn(2+)</name>
        <dbReference type="ChEBI" id="CHEBI:29105"/>
    </ligand>
</feature>
<feature type="binding site" evidence="17">
    <location>
        <position position="140"/>
    </location>
    <ligand>
        <name>NAD(+)</name>
        <dbReference type="ChEBI" id="CHEBI:57540"/>
    </ligand>
</feature>
<comment type="cofactor">
    <cofactor evidence="17">
        <name>Co(2+)</name>
        <dbReference type="ChEBI" id="CHEBI:48828"/>
    </cofactor>
    <cofactor evidence="17">
        <name>Zn(2+)</name>
        <dbReference type="ChEBI" id="CHEBI:29105"/>
    </cofactor>
    <text evidence="17">Binds 1 divalent metal cation per subunit. Can use either Co(2+) or Zn(2+).</text>
</comment>
<comment type="similarity">
    <text evidence="5 17">Belongs to the sugar phosphate cyclases superfamily. Dehydroquinate synthase family.</text>
</comment>
<name>A0A8J6I0G2_9FIRM</name>
<protein>
    <recommendedName>
        <fullName evidence="7 17">3-dehydroquinate synthase</fullName>
        <shortName evidence="17">DHQS</shortName>
        <ecNumber evidence="6 17">4.2.3.4</ecNumber>
    </recommendedName>
</protein>
<evidence type="ECO:0000259" key="19">
    <source>
        <dbReference type="Pfam" id="PF24621"/>
    </source>
</evidence>
<evidence type="ECO:0000256" key="1">
    <source>
        <dbReference type="ARBA" id="ARBA00001393"/>
    </source>
</evidence>
<reference evidence="20" key="1">
    <citation type="submission" date="2020-06" db="EMBL/GenBank/DDBJ databases">
        <title>Novel chitinolytic bacterium.</title>
        <authorList>
            <person name="Ungkulpasvich U."/>
            <person name="Kosugi A."/>
            <person name="Uke A."/>
        </authorList>
    </citation>
    <scope>NUCLEOTIDE SEQUENCE</scope>
    <source>
        <strain evidence="20">UUS1-1</strain>
    </source>
</reference>
<feature type="domain" description="3-dehydroquinate synthase C-terminal" evidence="19">
    <location>
        <begin position="179"/>
        <end position="322"/>
    </location>
</feature>
<keyword evidence="15 17" id="KW-0456">Lyase</keyword>
<comment type="function">
    <text evidence="17">Catalyzes the conversion of 3-deoxy-D-arabino-heptulosonate 7-phosphate (DAHP) to dehydroquinate (DHQ).</text>
</comment>
<dbReference type="GO" id="GO:0003856">
    <property type="term" value="F:3-dehydroquinate synthase activity"/>
    <property type="evidence" value="ECO:0007669"/>
    <property type="project" value="UniProtKB-UniRule"/>
</dbReference>
<evidence type="ECO:0000313" key="21">
    <source>
        <dbReference type="Proteomes" id="UP000657177"/>
    </source>
</evidence>
<dbReference type="HAMAP" id="MF_00110">
    <property type="entry name" value="DHQ_synthase"/>
    <property type="match status" value="1"/>
</dbReference>
<keyword evidence="21" id="KW-1185">Reference proteome</keyword>
<organism evidence="20 21">
    <name type="scientific">Capillibacterium thermochitinicola</name>
    <dbReference type="NCBI Taxonomy" id="2699427"/>
    <lineage>
        <taxon>Bacteria</taxon>
        <taxon>Bacillati</taxon>
        <taxon>Bacillota</taxon>
        <taxon>Capillibacterium</taxon>
    </lineage>
</organism>
<dbReference type="PIRSF" id="PIRSF001455">
    <property type="entry name" value="DHQ_synth"/>
    <property type="match status" value="1"/>
</dbReference>
<feature type="binding site" evidence="17">
    <location>
        <begin position="127"/>
        <end position="128"/>
    </location>
    <ligand>
        <name>NAD(+)</name>
        <dbReference type="ChEBI" id="CHEBI:57540"/>
    </ligand>
</feature>
<dbReference type="FunFam" id="3.40.50.1970:FF:000001">
    <property type="entry name" value="3-dehydroquinate synthase"/>
    <property type="match status" value="1"/>
</dbReference>
<sequence length="359" mass="38410">MEIKAETETYPLYLGSGLLARAGAILREEGLTGKVLVVTNPTVGAFYLAVVVKALAEAGFDVQTVTIPDGEVYKRLDQLTKVYDAAVVGCLERDSTILALGGGVIGDLAGFAAATYLRGVRLVQVPTSLLAQVDSSIGGKVAVNHREGKNLIGSFYQPSVVLSDLEVLTTLNEREFKTGLAEIIKVGLIGDCTLDAFLRQHSTAVRRREPEALLEIIARACAFKAQVVTEDVREKGRRAILNYGHTIGHALEAETGYTVYRHGEAVAIGMAAAAAISVELGLATPELSRATLEVLTLYELPTTIAGIPAEQLLARMAWDKKVKNGRLRLVLSPRVGDVLVKDDVPPELILAVLRRMGAA</sequence>
<evidence type="ECO:0000256" key="13">
    <source>
        <dbReference type="ARBA" id="ARBA00023027"/>
    </source>
</evidence>
<evidence type="ECO:0000256" key="7">
    <source>
        <dbReference type="ARBA" id="ARBA00017684"/>
    </source>
</evidence>
<evidence type="ECO:0000256" key="5">
    <source>
        <dbReference type="ARBA" id="ARBA00005412"/>
    </source>
</evidence>
<dbReference type="SUPFAM" id="SSF56796">
    <property type="entry name" value="Dehydroquinate synthase-like"/>
    <property type="match status" value="1"/>
</dbReference>
<dbReference type="CDD" id="cd08195">
    <property type="entry name" value="DHQS"/>
    <property type="match status" value="1"/>
</dbReference>
<dbReference type="GO" id="GO:0000166">
    <property type="term" value="F:nucleotide binding"/>
    <property type="evidence" value="ECO:0007669"/>
    <property type="project" value="UniProtKB-KW"/>
</dbReference>
<dbReference type="GO" id="GO:0046872">
    <property type="term" value="F:metal ion binding"/>
    <property type="evidence" value="ECO:0007669"/>
    <property type="project" value="UniProtKB-KW"/>
</dbReference>
<evidence type="ECO:0000256" key="17">
    <source>
        <dbReference type="HAMAP-Rule" id="MF_00110"/>
    </source>
</evidence>
<keyword evidence="10 17" id="KW-0479">Metal-binding</keyword>
<evidence type="ECO:0000256" key="15">
    <source>
        <dbReference type="ARBA" id="ARBA00023239"/>
    </source>
</evidence>
<evidence type="ECO:0000256" key="9">
    <source>
        <dbReference type="ARBA" id="ARBA00022605"/>
    </source>
</evidence>
<evidence type="ECO:0000256" key="10">
    <source>
        <dbReference type="ARBA" id="ARBA00022723"/>
    </source>
</evidence>
<dbReference type="InterPro" id="IPR056179">
    <property type="entry name" value="DHQS_C"/>
</dbReference>
<feature type="binding site" evidence="17">
    <location>
        <begin position="103"/>
        <end position="107"/>
    </location>
    <ligand>
        <name>NAD(+)</name>
        <dbReference type="ChEBI" id="CHEBI:57540"/>
    </ligand>
</feature>
<comment type="pathway">
    <text evidence="4 17">Metabolic intermediate biosynthesis; chorismate biosynthesis; chorismate from D-erythrose 4-phosphate and phosphoenolpyruvate: step 2/7.</text>
</comment>
<dbReference type="Pfam" id="PF24621">
    <property type="entry name" value="DHQS_C"/>
    <property type="match status" value="1"/>
</dbReference>
<evidence type="ECO:0000256" key="4">
    <source>
        <dbReference type="ARBA" id="ARBA00004661"/>
    </source>
</evidence>
<dbReference type="UniPathway" id="UPA00053">
    <property type="reaction ID" value="UER00085"/>
</dbReference>
<dbReference type="Gene3D" id="1.20.1090.10">
    <property type="entry name" value="Dehydroquinate synthase-like - alpha domain"/>
    <property type="match status" value="1"/>
</dbReference>
<dbReference type="PANTHER" id="PTHR43622">
    <property type="entry name" value="3-DEHYDROQUINATE SYNTHASE"/>
    <property type="match status" value="1"/>
</dbReference>
<feature type="binding site" evidence="17">
    <location>
        <position position="149"/>
    </location>
    <ligand>
        <name>NAD(+)</name>
        <dbReference type="ChEBI" id="CHEBI:57540"/>
    </ligand>
</feature>
<keyword evidence="14 17" id="KW-0057">Aromatic amino acid biosynthesis</keyword>
<evidence type="ECO:0000256" key="11">
    <source>
        <dbReference type="ARBA" id="ARBA00022741"/>
    </source>
</evidence>
<comment type="subcellular location">
    <subcellularLocation>
        <location evidence="3 17">Cytoplasm</location>
    </subcellularLocation>
</comment>